<keyword evidence="4" id="KW-0503">Monooxygenase</keyword>
<comment type="similarity">
    <text evidence="2 4">Belongs to the cytochrome P450 family.</text>
</comment>
<keyword evidence="5" id="KW-0812">Transmembrane</keyword>
<accession>A0AAD1X839</accession>
<dbReference type="InterPro" id="IPR036396">
    <property type="entry name" value="Cyt_P450_sf"/>
</dbReference>
<keyword evidence="7" id="KW-1185">Reference proteome</keyword>
<keyword evidence="5" id="KW-1133">Transmembrane helix</keyword>
<dbReference type="InterPro" id="IPR017972">
    <property type="entry name" value="Cyt_P450_CS"/>
</dbReference>
<gene>
    <name evidence="6" type="ORF">ECRASSUSDP1_LOCUS7927</name>
</gene>
<comment type="caution">
    <text evidence="6">The sequence shown here is derived from an EMBL/GenBank/DDBJ whole genome shotgun (WGS) entry which is preliminary data.</text>
</comment>
<evidence type="ECO:0000313" key="7">
    <source>
        <dbReference type="Proteomes" id="UP001295684"/>
    </source>
</evidence>
<evidence type="ECO:0000256" key="5">
    <source>
        <dbReference type="SAM" id="Phobius"/>
    </source>
</evidence>
<name>A0AAD1X839_EUPCR</name>
<dbReference type="PANTHER" id="PTHR24305">
    <property type="entry name" value="CYTOCHROME P450"/>
    <property type="match status" value="1"/>
</dbReference>
<keyword evidence="3 4" id="KW-0479">Metal-binding</keyword>
<dbReference type="InterPro" id="IPR050121">
    <property type="entry name" value="Cytochrome_P450_monoxygenase"/>
</dbReference>
<keyword evidence="4" id="KW-0560">Oxidoreductase</keyword>
<dbReference type="GO" id="GO:0020037">
    <property type="term" value="F:heme binding"/>
    <property type="evidence" value="ECO:0007669"/>
    <property type="project" value="InterPro"/>
</dbReference>
<proteinExistence type="inferred from homology"/>
<dbReference type="GO" id="GO:0005506">
    <property type="term" value="F:iron ion binding"/>
    <property type="evidence" value="ECO:0007669"/>
    <property type="project" value="InterPro"/>
</dbReference>
<keyword evidence="3 4" id="KW-0349">Heme</keyword>
<evidence type="ECO:0000256" key="4">
    <source>
        <dbReference type="RuleBase" id="RU000461"/>
    </source>
</evidence>
<dbReference type="GO" id="GO:0004497">
    <property type="term" value="F:monooxygenase activity"/>
    <property type="evidence" value="ECO:0007669"/>
    <property type="project" value="UniProtKB-KW"/>
</dbReference>
<sequence length="517" mass="59459">MDPLTSIWVCIKVCLGILACLGVYVLAEFLVLPQCRKRSMGKYSNLRTSKSLMNNMADMKRNIKENKYIFWHFIELRLTEENYDIFYIVRGNTTSFFLTSVKAYEEFKQLQPDVIDRKINPQKTFTKLSPSAFGNIKSGKEWSKRRNSVSKLMVLNKSSQYIPMMVQSLDAEIRTWKIGQDINVNQRISAITLMIITKILFGSDITSKIEDCDYLHPDGKSTKMKFMDFYPKMILDIMSTFSNIKANIFPFLGIYDLVEPFVTNRKNINQFQDKLKKFLANSTDAGSVYRKLIDEFKIPEEDAFQDICGLLFAGHDTTSHGISSAIYFLKKNPEADKKLRDALATCGITKDTDYFTIETKEKIQSCEYLNYVIKETLRIDPPAFSSIVYEASKPITLVGVPIKKSESILLNILSFHHDPSQWHEPLKFIPERFDPESEYFLKPDGNARSPYAYAPFSFGLRKCPGQILATLELKFLLSRFLCTADIEIPESLLQNDYARFALFSNFHLEGKVTYKSG</sequence>
<organism evidence="6 7">
    <name type="scientific">Euplotes crassus</name>
    <dbReference type="NCBI Taxonomy" id="5936"/>
    <lineage>
        <taxon>Eukaryota</taxon>
        <taxon>Sar</taxon>
        <taxon>Alveolata</taxon>
        <taxon>Ciliophora</taxon>
        <taxon>Intramacronucleata</taxon>
        <taxon>Spirotrichea</taxon>
        <taxon>Hypotrichia</taxon>
        <taxon>Euplotida</taxon>
        <taxon>Euplotidae</taxon>
        <taxon>Moneuplotes</taxon>
    </lineage>
</organism>
<evidence type="ECO:0000256" key="1">
    <source>
        <dbReference type="ARBA" id="ARBA00001971"/>
    </source>
</evidence>
<evidence type="ECO:0008006" key="8">
    <source>
        <dbReference type="Google" id="ProtNLM"/>
    </source>
</evidence>
<dbReference type="GO" id="GO:0016705">
    <property type="term" value="F:oxidoreductase activity, acting on paired donors, with incorporation or reduction of molecular oxygen"/>
    <property type="evidence" value="ECO:0007669"/>
    <property type="project" value="InterPro"/>
</dbReference>
<dbReference type="Proteomes" id="UP001295684">
    <property type="component" value="Unassembled WGS sequence"/>
</dbReference>
<comment type="cofactor">
    <cofactor evidence="1 3">
        <name>heme</name>
        <dbReference type="ChEBI" id="CHEBI:30413"/>
    </cofactor>
</comment>
<dbReference type="InterPro" id="IPR001128">
    <property type="entry name" value="Cyt_P450"/>
</dbReference>
<dbReference type="Gene3D" id="1.10.630.10">
    <property type="entry name" value="Cytochrome P450"/>
    <property type="match status" value="1"/>
</dbReference>
<evidence type="ECO:0000256" key="2">
    <source>
        <dbReference type="ARBA" id="ARBA00010617"/>
    </source>
</evidence>
<dbReference type="EMBL" id="CAMPGE010007739">
    <property type="protein sequence ID" value="CAI2366654.1"/>
    <property type="molecule type" value="Genomic_DNA"/>
</dbReference>
<dbReference type="InterPro" id="IPR002401">
    <property type="entry name" value="Cyt_P450_E_grp-I"/>
</dbReference>
<protein>
    <recommendedName>
        <fullName evidence="8">Cytochrome P450</fullName>
    </recommendedName>
</protein>
<feature type="transmembrane region" description="Helical" evidence="5">
    <location>
        <begin position="6"/>
        <end position="32"/>
    </location>
</feature>
<reference evidence="6" key="1">
    <citation type="submission" date="2023-07" db="EMBL/GenBank/DDBJ databases">
        <authorList>
            <consortium name="AG Swart"/>
            <person name="Singh M."/>
            <person name="Singh A."/>
            <person name="Seah K."/>
            <person name="Emmerich C."/>
        </authorList>
    </citation>
    <scope>NUCLEOTIDE SEQUENCE</scope>
    <source>
        <strain evidence="6">DP1</strain>
    </source>
</reference>
<dbReference type="PRINTS" id="PR00385">
    <property type="entry name" value="P450"/>
</dbReference>
<keyword evidence="3 4" id="KW-0408">Iron</keyword>
<evidence type="ECO:0000256" key="3">
    <source>
        <dbReference type="PIRSR" id="PIRSR602401-1"/>
    </source>
</evidence>
<dbReference type="AlphaFoldDB" id="A0AAD1X839"/>
<dbReference type="Pfam" id="PF00067">
    <property type="entry name" value="p450"/>
    <property type="match status" value="1"/>
</dbReference>
<dbReference type="PANTHER" id="PTHR24305:SF166">
    <property type="entry name" value="CYTOCHROME P450 12A4, MITOCHONDRIAL-RELATED"/>
    <property type="match status" value="1"/>
</dbReference>
<dbReference type="SUPFAM" id="SSF48264">
    <property type="entry name" value="Cytochrome P450"/>
    <property type="match status" value="1"/>
</dbReference>
<keyword evidence="5" id="KW-0472">Membrane</keyword>
<dbReference type="PRINTS" id="PR00463">
    <property type="entry name" value="EP450I"/>
</dbReference>
<feature type="binding site" description="axial binding residue" evidence="3">
    <location>
        <position position="463"/>
    </location>
    <ligand>
        <name>heme</name>
        <dbReference type="ChEBI" id="CHEBI:30413"/>
    </ligand>
    <ligandPart>
        <name>Fe</name>
        <dbReference type="ChEBI" id="CHEBI:18248"/>
    </ligandPart>
</feature>
<dbReference type="PROSITE" id="PS00086">
    <property type="entry name" value="CYTOCHROME_P450"/>
    <property type="match status" value="1"/>
</dbReference>
<dbReference type="CDD" id="cd00302">
    <property type="entry name" value="cytochrome_P450"/>
    <property type="match status" value="1"/>
</dbReference>
<evidence type="ECO:0000313" key="6">
    <source>
        <dbReference type="EMBL" id="CAI2366654.1"/>
    </source>
</evidence>